<protein>
    <recommendedName>
        <fullName evidence="4">Hcy-binding domain-containing protein</fullName>
    </recommendedName>
</protein>
<dbReference type="InterPro" id="IPR003726">
    <property type="entry name" value="HCY_dom"/>
</dbReference>
<keyword evidence="2 3" id="KW-0808">Transferase</keyword>
<dbReference type="GO" id="GO:0046872">
    <property type="term" value="F:metal ion binding"/>
    <property type="evidence" value="ECO:0007669"/>
    <property type="project" value="UniProtKB-KW"/>
</dbReference>
<evidence type="ECO:0000259" key="4">
    <source>
        <dbReference type="PROSITE" id="PS50970"/>
    </source>
</evidence>
<dbReference type="SUPFAM" id="SSF82282">
    <property type="entry name" value="Homocysteine S-methyltransferase"/>
    <property type="match status" value="1"/>
</dbReference>
<feature type="binding site" evidence="3">
    <location>
        <position position="253"/>
    </location>
    <ligand>
        <name>Zn(2+)</name>
        <dbReference type="ChEBI" id="CHEBI:29105"/>
    </ligand>
</feature>
<keyword evidence="3" id="KW-0479">Metal-binding</keyword>
<dbReference type="AlphaFoldDB" id="A0A1D1ZML2"/>
<keyword evidence="3" id="KW-0862">Zinc</keyword>
<accession>A0A1D1ZML2</accession>
<dbReference type="Pfam" id="PF02574">
    <property type="entry name" value="S-methyl_trans"/>
    <property type="match status" value="1"/>
</dbReference>
<dbReference type="EMBL" id="GDKF01010406">
    <property type="protein sequence ID" value="JAT68216.1"/>
    <property type="molecule type" value="Transcribed_RNA"/>
</dbReference>
<dbReference type="GO" id="GO:0032259">
    <property type="term" value="P:methylation"/>
    <property type="evidence" value="ECO:0007669"/>
    <property type="project" value="UniProtKB-KW"/>
</dbReference>
<dbReference type="PROSITE" id="PS50970">
    <property type="entry name" value="HCY"/>
    <property type="match status" value="1"/>
</dbReference>
<feature type="binding site" evidence="3">
    <location>
        <position position="335"/>
    </location>
    <ligand>
        <name>Zn(2+)</name>
        <dbReference type="ChEBI" id="CHEBI:29105"/>
    </ligand>
</feature>
<sequence>THCPGDRTLPLGFVVVTHFDLAVPQVPSTGCVAPMASGTADSVLLLDGGMGHLLKSQDIARFAPDLPVERQFAAAALANAAAPDLIVGLHEVYIAAGCHVITSNTFGCTSWSLSRAGAAERTAELAAAGAMLARRAADAAPRPVVVAGSLPPLGPSYLPPAADRSHAQLEEYATLAHAMAPAVDVLLCETMSSADEAAVAASAAAATGKPVWISWTLQDASDGEPRLRSGESLQAAWDRVKDIPCLQAILINCSSPGTVGAAVPCLRRLAPAGVRVGGYANGFRQTTGEWLEGRGKADINDAGDYDEVGDLLPGAYAAHAASWVRAGAGIVGGCCGVGPAHIESVSALLQREGGALEYNSCSAERRVPPP</sequence>
<reference evidence="5" key="1">
    <citation type="submission" date="2015-08" db="EMBL/GenBank/DDBJ databases">
        <authorList>
            <person name="Babu N.S."/>
            <person name="Beckwith C.J."/>
            <person name="Beseler K.G."/>
            <person name="Brison A."/>
            <person name="Carone J.V."/>
            <person name="Caskin T.P."/>
            <person name="Diamond M."/>
            <person name="Durham M.E."/>
            <person name="Foxe J.M."/>
            <person name="Go M."/>
            <person name="Henderson B.A."/>
            <person name="Jones I.B."/>
            <person name="McGettigan J.A."/>
            <person name="Micheletti S.J."/>
            <person name="Nasrallah M.E."/>
            <person name="Ortiz D."/>
            <person name="Piller C.R."/>
            <person name="Privatt S.R."/>
            <person name="Schneider S.L."/>
            <person name="Sharp S."/>
            <person name="Smith T.C."/>
            <person name="Stanton J.D."/>
            <person name="Ullery H.E."/>
            <person name="Wilson R.J."/>
            <person name="Serrano M.G."/>
            <person name="Buck G."/>
            <person name="Lee V."/>
            <person name="Wang Y."/>
            <person name="Carvalho R."/>
            <person name="Voegtly L."/>
            <person name="Shi R."/>
            <person name="Duckworth R."/>
            <person name="Johnson A."/>
            <person name="Loviza R."/>
            <person name="Walstead R."/>
            <person name="Shah Z."/>
            <person name="Kiflezghi M."/>
            <person name="Wade K."/>
            <person name="Ball S.L."/>
            <person name="Bradley K.W."/>
            <person name="Asai D.J."/>
            <person name="Bowman C.A."/>
            <person name="Russell D.A."/>
            <person name="Pope W.H."/>
            <person name="Jacobs-Sera D."/>
            <person name="Hendrix R.W."/>
            <person name="Hatfull G.F."/>
        </authorList>
    </citation>
    <scope>NUCLEOTIDE SEQUENCE</scope>
</reference>
<keyword evidence="1 3" id="KW-0489">Methyltransferase</keyword>
<evidence type="ECO:0000256" key="1">
    <source>
        <dbReference type="ARBA" id="ARBA00022603"/>
    </source>
</evidence>
<evidence type="ECO:0000313" key="5">
    <source>
        <dbReference type="EMBL" id="JAT68216.1"/>
    </source>
</evidence>
<gene>
    <name evidence="5" type="ORF">g.60025</name>
</gene>
<name>A0A1D1ZML2_AUXPR</name>
<feature type="binding site" evidence="3">
    <location>
        <position position="334"/>
    </location>
    <ligand>
        <name>Zn(2+)</name>
        <dbReference type="ChEBI" id="CHEBI:29105"/>
    </ligand>
</feature>
<proteinExistence type="predicted"/>
<feature type="domain" description="Hcy-binding" evidence="4">
    <location>
        <begin position="32"/>
        <end position="349"/>
    </location>
</feature>
<organism evidence="5">
    <name type="scientific">Auxenochlorella protothecoides</name>
    <name type="common">Green microalga</name>
    <name type="synonym">Chlorella protothecoides</name>
    <dbReference type="NCBI Taxonomy" id="3075"/>
    <lineage>
        <taxon>Eukaryota</taxon>
        <taxon>Viridiplantae</taxon>
        <taxon>Chlorophyta</taxon>
        <taxon>core chlorophytes</taxon>
        <taxon>Trebouxiophyceae</taxon>
        <taxon>Chlorellales</taxon>
        <taxon>Chlorellaceae</taxon>
        <taxon>Auxenochlorella</taxon>
    </lineage>
</organism>
<dbReference type="GO" id="GO:0008168">
    <property type="term" value="F:methyltransferase activity"/>
    <property type="evidence" value="ECO:0007669"/>
    <property type="project" value="UniProtKB-UniRule"/>
</dbReference>
<dbReference type="PANTHER" id="PTHR11103">
    <property type="entry name" value="SLR1189 PROTEIN"/>
    <property type="match status" value="1"/>
</dbReference>
<dbReference type="PANTHER" id="PTHR11103:SF18">
    <property type="entry name" value="SLR1189 PROTEIN"/>
    <property type="match status" value="1"/>
</dbReference>
<dbReference type="Gene3D" id="3.20.20.330">
    <property type="entry name" value="Homocysteine-binding-like domain"/>
    <property type="match status" value="1"/>
</dbReference>
<comment type="cofactor">
    <cofactor evidence="3">
        <name>Zn(2+)</name>
        <dbReference type="ChEBI" id="CHEBI:29105"/>
    </cofactor>
</comment>
<dbReference type="InterPro" id="IPR036589">
    <property type="entry name" value="HCY_dom_sf"/>
</dbReference>
<evidence type="ECO:0000256" key="3">
    <source>
        <dbReference type="PROSITE-ProRule" id="PRU00333"/>
    </source>
</evidence>
<feature type="non-terminal residue" evidence="5">
    <location>
        <position position="1"/>
    </location>
</feature>
<evidence type="ECO:0000256" key="2">
    <source>
        <dbReference type="ARBA" id="ARBA00022679"/>
    </source>
</evidence>